<name>A0A3R9F2B6_9ENTR</name>
<dbReference type="EMBL" id="JAWLOF010000008">
    <property type="protein sequence ID" value="MDV7023652.1"/>
    <property type="molecule type" value="Genomic_DNA"/>
</dbReference>
<keyword evidence="4" id="KW-1185">Reference proteome</keyword>
<dbReference type="Proteomes" id="UP000275331">
    <property type="component" value="Unassembled WGS sequence"/>
</dbReference>
<dbReference type="OrthoDB" id="6520322at2"/>
<sequence>MIKEPICNAENYSQACELLRSGRVKHVRLGWQIGGDEFFKIASDWCDAGAKIKKHDDCFVISLKGFPIPRQA</sequence>
<comment type="caution">
    <text evidence="2">The sequence shown here is derived from an EMBL/GenBank/DDBJ whole genome shotgun (WGS) entry which is preliminary data.</text>
</comment>
<dbReference type="EMBL" id="RHXB01000010">
    <property type="protein sequence ID" value="RSE24545.1"/>
    <property type="molecule type" value="Genomic_DNA"/>
</dbReference>
<evidence type="ECO:0000313" key="1">
    <source>
        <dbReference type="EMBL" id="MDV7023652.1"/>
    </source>
</evidence>
<evidence type="ECO:0000313" key="3">
    <source>
        <dbReference type="Proteomes" id="UP000275331"/>
    </source>
</evidence>
<evidence type="ECO:0000313" key="4">
    <source>
        <dbReference type="Proteomes" id="UP001187066"/>
    </source>
</evidence>
<organism evidence="2 3">
    <name type="scientific">Atlantibacter subterraneus</name>
    <dbReference type="NCBI Taxonomy" id="255519"/>
    <lineage>
        <taxon>Bacteria</taxon>
        <taxon>Pseudomonadati</taxon>
        <taxon>Pseudomonadota</taxon>
        <taxon>Gammaproteobacteria</taxon>
        <taxon>Enterobacterales</taxon>
        <taxon>Enterobacteriaceae</taxon>
        <taxon>Atlantibacter</taxon>
    </lineage>
</organism>
<evidence type="ECO:0000313" key="2">
    <source>
        <dbReference type="EMBL" id="RSE24545.1"/>
    </source>
</evidence>
<reference evidence="2 3" key="1">
    <citation type="submission" date="2018-10" db="EMBL/GenBank/DDBJ databases">
        <title>Transmission dynamics of multidrug resistant bacteria on intensive care unit surfaces.</title>
        <authorList>
            <person name="D'Souza A.W."/>
            <person name="Potter R.F."/>
            <person name="Wallace M."/>
            <person name="Shupe A."/>
            <person name="Patel S."/>
            <person name="Sun S."/>
            <person name="Gul D."/>
            <person name="Kwon J.H."/>
            <person name="Andleeb S."/>
            <person name="Burnham C.-A.D."/>
            <person name="Dantas G."/>
        </authorList>
    </citation>
    <scope>NUCLEOTIDE SEQUENCE [LARGE SCALE GENOMIC DNA]</scope>
    <source>
        <strain evidence="2 3">AS_373</strain>
    </source>
</reference>
<dbReference type="AlphaFoldDB" id="A0A3R9F2B6"/>
<reference evidence="1 4" key="2">
    <citation type="submission" date="2023-10" db="EMBL/GenBank/DDBJ databases">
        <authorList>
            <person name="Dale J."/>
        </authorList>
    </citation>
    <scope>NUCLEOTIDE SEQUENCE [LARGE SCALE GENOMIC DNA]</scope>
    <source>
        <strain evidence="1 4">2023EL-00970</strain>
    </source>
</reference>
<protein>
    <submittedName>
        <fullName evidence="2">Uncharacterized protein</fullName>
    </submittedName>
</protein>
<accession>A0A3R9F2B6</accession>
<proteinExistence type="predicted"/>
<dbReference type="RefSeq" id="WP_125294093.1">
    <property type="nucleotide sequence ID" value="NZ_DAIRID010000006.1"/>
</dbReference>
<gene>
    <name evidence="2" type="ORF">EGT71_15335</name>
    <name evidence="1" type="ORF">R4P48_13330</name>
</gene>
<dbReference type="Proteomes" id="UP001187066">
    <property type="component" value="Unassembled WGS sequence"/>
</dbReference>